<protein>
    <recommendedName>
        <fullName evidence="5">Prokaryotic-type class I peptide chain release factors domain-containing protein</fullName>
    </recommendedName>
</protein>
<dbReference type="InterPro" id="IPR004373">
    <property type="entry name" value="RF-1"/>
</dbReference>
<sequence length="388" mass="43806">MHSLQRSMFAIRNAAFPRIQAYSTKALPTSRITPPLAVKLGQMTQRHDTLMEQLNNNLLDPQELAKASKEVSSLSNSRQLFLDWQQSSQDLAQLGELLSNTDDEDMLELAKEEFSELMEKRVMIEKDLVTELAPKDSADEASAILEIRAGAGGDEAALFSAEMTRMYERFSQLRRWKWEVLSLSEDTSSKGLKDVTVNITGKNVFGLLKYESGVHRVQRVPATEAQGRIHTSTITVAILPQPTEVDVQIRESDLRIDVYRASGAGGQHVNTTDSAVRMTHIPTGLVVSMQDERSQHKNKAKALKVLRAKIFEKAREETDNLRRDSRNKQIGTGDRSEKIRTYNFPQNRVTDHRINLTLHELEPVMTGEALMNVIEPLQEHYLAESLLN</sequence>
<dbReference type="Proteomes" id="UP001448207">
    <property type="component" value="Unassembled WGS sequence"/>
</dbReference>
<dbReference type="NCBIfam" id="TIGR00019">
    <property type="entry name" value="prfA"/>
    <property type="match status" value="1"/>
</dbReference>
<dbReference type="SMART" id="SM00937">
    <property type="entry name" value="PCRF"/>
    <property type="match status" value="1"/>
</dbReference>
<dbReference type="Gene3D" id="6.10.140.1950">
    <property type="match status" value="1"/>
</dbReference>
<keyword evidence="7" id="KW-1185">Reference proteome</keyword>
<comment type="similarity">
    <text evidence="1">Belongs to the prokaryotic/mitochondrial release factor family.</text>
</comment>
<accession>A0ABR3AU96</accession>
<comment type="caution">
    <text evidence="6">The sequence shown here is derived from an EMBL/GenBank/DDBJ whole genome shotgun (WGS) entry which is preliminary data.</text>
</comment>
<dbReference type="SUPFAM" id="SSF75620">
    <property type="entry name" value="Release factor"/>
    <property type="match status" value="1"/>
</dbReference>
<dbReference type="HAMAP" id="MF_00093">
    <property type="entry name" value="Rel_fac_1"/>
    <property type="match status" value="1"/>
</dbReference>
<feature type="domain" description="Prokaryotic-type class I peptide chain release factors" evidence="5">
    <location>
        <begin position="260"/>
        <end position="276"/>
    </location>
</feature>
<dbReference type="PROSITE" id="PS00745">
    <property type="entry name" value="RF_PROK_I"/>
    <property type="match status" value="1"/>
</dbReference>
<dbReference type="InterPro" id="IPR005139">
    <property type="entry name" value="PCRF"/>
</dbReference>
<proteinExistence type="inferred from homology"/>
<dbReference type="Pfam" id="PF03462">
    <property type="entry name" value="PCRF"/>
    <property type="match status" value="1"/>
</dbReference>
<keyword evidence="2" id="KW-0488">Methylation</keyword>
<evidence type="ECO:0000313" key="7">
    <source>
        <dbReference type="Proteomes" id="UP001448207"/>
    </source>
</evidence>
<gene>
    <name evidence="6" type="ORF">J3Q64DRAFT_1824102</name>
</gene>
<dbReference type="Gene3D" id="3.30.160.20">
    <property type="match status" value="1"/>
</dbReference>
<dbReference type="PANTHER" id="PTHR43804:SF7">
    <property type="entry name" value="LD18447P"/>
    <property type="match status" value="1"/>
</dbReference>
<keyword evidence="3" id="KW-0648">Protein biosynthesis</keyword>
<evidence type="ECO:0000256" key="3">
    <source>
        <dbReference type="ARBA" id="ARBA00022917"/>
    </source>
</evidence>
<dbReference type="Pfam" id="PF00472">
    <property type="entry name" value="RF-1"/>
    <property type="match status" value="1"/>
</dbReference>
<evidence type="ECO:0000259" key="5">
    <source>
        <dbReference type="PROSITE" id="PS00745"/>
    </source>
</evidence>
<organism evidence="6 7">
    <name type="scientific">Phycomyces blakesleeanus</name>
    <dbReference type="NCBI Taxonomy" id="4837"/>
    <lineage>
        <taxon>Eukaryota</taxon>
        <taxon>Fungi</taxon>
        <taxon>Fungi incertae sedis</taxon>
        <taxon>Mucoromycota</taxon>
        <taxon>Mucoromycotina</taxon>
        <taxon>Mucoromycetes</taxon>
        <taxon>Mucorales</taxon>
        <taxon>Phycomycetaceae</taxon>
        <taxon>Phycomyces</taxon>
    </lineage>
</organism>
<dbReference type="InterPro" id="IPR000352">
    <property type="entry name" value="Pep_chain_release_fac_I"/>
</dbReference>
<dbReference type="EMBL" id="JBCLYO010000020">
    <property type="protein sequence ID" value="KAL0080286.1"/>
    <property type="molecule type" value="Genomic_DNA"/>
</dbReference>
<dbReference type="NCBIfam" id="NF001859">
    <property type="entry name" value="PRK00591.1"/>
    <property type="match status" value="1"/>
</dbReference>
<dbReference type="InterPro" id="IPR045853">
    <property type="entry name" value="Pep_chain_release_fac_I_sf"/>
</dbReference>
<feature type="region of interest" description="Disordered" evidence="4">
    <location>
        <begin position="317"/>
        <end position="339"/>
    </location>
</feature>
<evidence type="ECO:0000256" key="1">
    <source>
        <dbReference type="ARBA" id="ARBA00010835"/>
    </source>
</evidence>
<evidence type="ECO:0000256" key="4">
    <source>
        <dbReference type="SAM" id="MobiDB-lite"/>
    </source>
</evidence>
<dbReference type="Gene3D" id="3.30.70.1660">
    <property type="match status" value="1"/>
</dbReference>
<dbReference type="PANTHER" id="PTHR43804">
    <property type="entry name" value="LD18447P"/>
    <property type="match status" value="1"/>
</dbReference>
<dbReference type="InterPro" id="IPR050057">
    <property type="entry name" value="Prokaryotic/Mito_RF"/>
</dbReference>
<evidence type="ECO:0000313" key="6">
    <source>
        <dbReference type="EMBL" id="KAL0080286.1"/>
    </source>
</evidence>
<feature type="compositionally biased region" description="Basic and acidic residues" evidence="4">
    <location>
        <begin position="317"/>
        <end position="327"/>
    </location>
</feature>
<name>A0ABR3AU96_PHYBL</name>
<reference evidence="6 7" key="1">
    <citation type="submission" date="2024-04" db="EMBL/GenBank/DDBJ databases">
        <title>Symmetric and asymmetric DNA N6-adenine methylation regulates different biological responses in Mucorales.</title>
        <authorList>
            <consortium name="Lawrence Berkeley National Laboratory"/>
            <person name="Lax C."/>
            <person name="Mondo S.J."/>
            <person name="Osorio-Concepcion M."/>
            <person name="Muszewska A."/>
            <person name="Corrochano-Luque M."/>
            <person name="Gutierrez G."/>
            <person name="Riley R."/>
            <person name="Lipzen A."/>
            <person name="Guo J."/>
            <person name="Hundley H."/>
            <person name="Amirebrahimi M."/>
            <person name="Ng V."/>
            <person name="Lorenzo-Gutierrez D."/>
            <person name="Binder U."/>
            <person name="Yang J."/>
            <person name="Song Y."/>
            <person name="Canovas D."/>
            <person name="Navarro E."/>
            <person name="Freitag M."/>
            <person name="Gabaldon T."/>
            <person name="Grigoriev I.V."/>
            <person name="Corrochano L.M."/>
            <person name="Nicolas F.E."/>
            <person name="Garre V."/>
        </authorList>
    </citation>
    <scope>NUCLEOTIDE SEQUENCE [LARGE SCALE GENOMIC DNA]</scope>
    <source>
        <strain evidence="6 7">L51</strain>
    </source>
</reference>
<evidence type="ECO:0000256" key="2">
    <source>
        <dbReference type="ARBA" id="ARBA00022481"/>
    </source>
</evidence>